<name>A0ABP8HIE6_9BACT</name>
<comment type="caution">
    <text evidence="1">The sequence shown here is derived from an EMBL/GenBank/DDBJ whole genome shotgun (WGS) entry which is preliminary data.</text>
</comment>
<sequence>MGEIGLRMINIRALSIAEDEIHYETTVEELDGSDLNQLPADLALHVAASALPEFYVSRNGSYFTIEIEASIYHGMNHNTAPSQLLASAMSSLRMNMSIYGFEDIDTYPDKRIVRWTSLIGGPMTFDLLINHIRQVTEGIKAAAISIFTPAGIEAQEPGNE</sequence>
<accession>A0ABP8HIE6</accession>
<evidence type="ECO:0008006" key="3">
    <source>
        <dbReference type="Google" id="ProtNLM"/>
    </source>
</evidence>
<evidence type="ECO:0000313" key="1">
    <source>
        <dbReference type="EMBL" id="GAA4339789.1"/>
    </source>
</evidence>
<dbReference type="Proteomes" id="UP001501725">
    <property type="component" value="Unassembled WGS sequence"/>
</dbReference>
<proteinExistence type="predicted"/>
<dbReference type="EMBL" id="BAABGY010000011">
    <property type="protein sequence ID" value="GAA4339789.1"/>
    <property type="molecule type" value="Genomic_DNA"/>
</dbReference>
<evidence type="ECO:0000313" key="2">
    <source>
        <dbReference type="Proteomes" id="UP001501725"/>
    </source>
</evidence>
<protein>
    <recommendedName>
        <fullName evidence="3">Bacterial sensory transduction regulator</fullName>
    </recommendedName>
</protein>
<organism evidence="1 2">
    <name type="scientific">Flaviaesturariibacter amylovorans</name>
    <dbReference type="NCBI Taxonomy" id="1084520"/>
    <lineage>
        <taxon>Bacteria</taxon>
        <taxon>Pseudomonadati</taxon>
        <taxon>Bacteroidota</taxon>
        <taxon>Chitinophagia</taxon>
        <taxon>Chitinophagales</taxon>
        <taxon>Chitinophagaceae</taxon>
        <taxon>Flaviaestuariibacter</taxon>
    </lineage>
</organism>
<keyword evidence="2" id="KW-1185">Reference proteome</keyword>
<gene>
    <name evidence="1" type="ORF">GCM10023184_37140</name>
</gene>
<reference evidence="2" key="1">
    <citation type="journal article" date="2019" name="Int. J. Syst. Evol. Microbiol.">
        <title>The Global Catalogue of Microorganisms (GCM) 10K type strain sequencing project: providing services to taxonomists for standard genome sequencing and annotation.</title>
        <authorList>
            <consortium name="The Broad Institute Genomics Platform"/>
            <consortium name="The Broad Institute Genome Sequencing Center for Infectious Disease"/>
            <person name="Wu L."/>
            <person name="Ma J."/>
        </authorList>
    </citation>
    <scope>NUCLEOTIDE SEQUENCE [LARGE SCALE GENOMIC DNA]</scope>
    <source>
        <strain evidence="2">JCM 17919</strain>
    </source>
</reference>